<evidence type="ECO:0000313" key="2">
    <source>
        <dbReference type="EMBL" id="TYQ07647.1"/>
    </source>
</evidence>
<name>A0A652YVI2_NOCGL</name>
<comment type="caution">
    <text evidence="2">The sequence shown here is derived from an EMBL/GenBank/DDBJ whole genome shotgun (WGS) entry which is preliminary data.</text>
</comment>
<evidence type="ECO:0000259" key="1">
    <source>
        <dbReference type="Pfam" id="PF06742"/>
    </source>
</evidence>
<dbReference type="Pfam" id="PF06742">
    <property type="entry name" value="DUF1214"/>
    <property type="match status" value="1"/>
</dbReference>
<feature type="domain" description="DUF1214" evidence="1">
    <location>
        <begin position="267"/>
        <end position="348"/>
    </location>
</feature>
<proteinExistence type="predicted"/>
<organism evidence="2">
    <name type="scientific">Nocardia globerula</name>
    <dbReference type="NCBI Taxonomy" id="1818"/>
    <lineage>
        <taxon>Bacteria</taxon>
        <taxon>Bacillati</taxon>
        <taxon>Actinomycetota</taxon>
        <taxon>Actinomycetes</taxon>
        <taxon>Mycobacteriales</taxon>
        <taxon>Nocardiaceae</taxon>
        <taxon>Nocardia</taxon>
    </lineage>
</organism>
<sequence>MTLPGQASVPAEAFTYLADMIRDFPEKFAQLPMPDNAIDAAEGNRLFLRYLTIGIEQFIEYTDPAYPDFQQKTRAGVRKFAGDSPAQLYDSSPVSSKYQYIVTGSMAETELIELTVYSGDLSGANKTPRRLIDAITEAEIDTTTDGNFTLTVAAGHEGRNGVKLDTDASVLSVRRYLRDPRVDRPRPLSIRRIGGPVNPPPLTADALATGLERAAQFAWFNTRTWAQWVGTTKTEKFNALSPMHDSGDIFTPAGHKYLNGYWAVPEGYALRISFTPPTGAYWSFVPMNYWMESLEWRFGNRVFATSFDTEPDETGRIELVLAHDDPKIPGATWLETLGHSEGTMAFRFARCHNELPETTIELICLDKCRGDRTK</sequence>
<gene>
    <name evidence="2" type="ORF">FNL38_10111</name>
</gene>
<dbReference type="SUPFAM" id="SSF160935">
    <property type="entry name" value="VPA0735-like"/>
    <property type="match status" value="1"/>
</dbReference>
<accession>A0A652YVI2</accession>
<protein>
    <recommendedName>
        <fullName evidence="1">DUF1214 domain-containing protein</fullName>
    </recommendedName>
</protein>
<dbReference type="AlphaFoldDB" id="A0A652YVI2"/>
<reference evidence="2" key="1">
    <citation type="submission" date="2019-07" db="EMBL/GenBank/DDBJ databases">
        <title>Genomic Encyclopedia of Type Strains, Phase IV (KMG-IV): sequencing the most valuable type-strain genomes for metagenomic binning, comparative biology and taxonomic classification.</title>
        <authorList>
            <person name="Goeker M."/>
        </authorList>
    </citation>
    <scope>NUCLEOTIDE SEQUENCE</scope>
    <source>
        <strain evidence="2">DSM 44596</strain>
    </source>
</reference>
<dbReference type="EMBL" id="VNIQ01000001">
    <property type="protein sequence ID" value="TYQ07647.1"/>
    <property type="molecule type" value="Genomic_DNA"/>
</dbReference>
<dbReference type="InterPro" id="IPR010621">
    <property type="entry name" value="DUF1214"/>
</dbReference>